<dbReference type="Proteomes" id="UP001589798">
    <property type="component" value="Unassembled WGS sequence"/>
</dbReference>
<accession>A0ABV6CXJ5</accession>
<organism evidence="2 3">
    <name type="scientific">Novosphingobium soli</name>
    <dbReference type="NCBI Taxonomy" id="574956"/>
    <lineage>
        <taxon>Bacteria</taxon>
        <taxon>Pseudomonadati</taxon>
        <taxon>Pseudomonadota</taxon>
        <taxon>Alphaproteobacteria</taxon>
        <taxon>Sphingomonadales</taxon>
        <taxon>Sphingomonadaceae</taxon>
        <taxon>Novosphingobium</taxon>
    </lineage>
</organism>
<dbReference type="EMBL" id="JBHLWK010000013">
    <property type="protein sequence ID" value="MFC0204846.1"/>
    <property type="molecule type" value="Genomic_DNA"/>
</dbReference>
<keyword evidence="1" id="KW-0812">Transmembrane</keyword>
<proteinExistence type="predicted"/>
<gene>
    <name evidence="2" type="ORF">ACFFJC_11235</name>
</gene>
<keyword evidence="3" id="KW-1185">Reference proteome</keyword>
<dbReference type="RefSeq" id="WP_379487607.1">
    <property type="nucleotide sequence ID" value="NZ_JBHLWK010000013.1"/>
</dbReference>
<comment type="caution">
    <text evidence="2">The sequence shown here is derived from an EMBL/GenBank/DDBJ whole genome shotgun (WGS) entry which is preliminary data.</text>
</comment>
<reference evidence="2 3" key="1">
    <citation type="submission" date="2024-09" db="EMBL/GenBank/DDBJ databases">
        <authorList>
            <person name="Sun Q."/>
            <person name="Mori K."/>
        </authorList>
    </citation>
    <scope>NUCLEOTIDE SEQUENCE [LARGE SCALE GENOMIC DNA]</scope>
    <source>
        <strain evidence="2 3">CCM 7706</strain>
    </source>
</reference>
<sequence>MAKGIPAHAVRPFKVAFVGVESLFVLVTLAALAEILLAENWGLGWTAFFLGFIASAWGAVAYPVCGSCCGWDGD</sequence>
<protein>
    <submittedName>
        <fullName evidence="2">Uncharacterized protein</fullName>
    </submittedName>
</protein>
<feature type="transmembrane region" description="Helical" evidence="1">
    <location>
        <begin position="12"/>
        <end position="37"/>
    </location>
</feature>
<evidence type="ECO:0000313" key="2">
    <source>
        <dbReference type="EMBL" id="MFC0204846.1"/>
    </source>
</evidence>
<name>A0ABV6CXJ5_9SPHN</name>
<keyword evidence="1" id="KW-0472">Membrane</keyword>
<evidence type="ECO:0000256" key="1">
    <source>
        <dbReference type="SAM" id="Phobius"/>
    </source>
</evidence>
<keyword evidence="1" id="KW-1133">Transmembrane helix</keyword>
<feature type="transmembrane region" description="Helical" evidence="1">
    <location>
        <begin position="43"/>
        <end position="65"/>
    </location>
</feature>
<evidence type="ECO:0000313" key="3">
    <source>
        <dbReference type="Proteomes" id="UP001589798"/>
    </source>
</evidence>